<name>A0A369K2G6_HYPMA</name>
<dbReference type="PANTHER" id="PTHR11552">
    <property type="entry name" value="GLUCOSE-METHANOL-CHOLINE GMC OXIDOREDUCTASE"/>
    <property type="match status" value="1"/>
</dbReference>
<dbReference type="InterPro" id="IPR007867">
    <property type="entry name" value="GMC_OxRtase_C"/>
</dbReference>
<dbReference type="Gene3D" id="3.50.50.60">
    <property type="entry name" value="FAD/NAD(P)-binding domain"/>
    <property type="match status" value="1"/>
</dbReference>
<evidence type="ECO:0000256" key="6">
    <source>
        <dbReference type="PIRSR" id="PIRSR000137-2"/>
    </source>
</evidence>
<feature type="active site" description="Proton donor" evidence="5">
    <location>
        <position position="568"/>
    </location>
</feature>
<dbReference type="OrthoDB" id="269227at2759"/>
<dbReference type="PIRSF" id="PIRSF000137">
    <property type="entry name" value="Alcohol_oxidase"/>
    <property type="match status" value="1"/>
</dbReference>
<evidence type="ECO:0000256" key="1">
    <source>
        <dbReference type="ARBA" id="ARBA00001974"/>
    </source>
</evidence>
<comment type="caution">
    <text evidence="8">The sequence shown here is derived from an EMBL/GenBank/DDBJ whole genome shotgun (WGS) entry which is preliminary data.</text>
</comment>
<evidence type="ECO:0000256" key="3">
    <source>
        <dbReference type="ARBA" id="ARBA00022630"/>
    </source>
</evidence>
<feature type="active site" description="Proton acceptor" evidence="5">
    <location>
        <position position="611"/>
    </location>
</feature>
<protein>
    <submittedName>
        <fullName evidence="8">Alcohol dehydrogenase [acceptor]</fullName>
    </submittedName>
</protein>
<feature type="binding site" evidence="6">
    <location>
        <position position="284"/>
    </location>
    <ligand>
        <name>FAD</name>
        <dbReference type="ChEBI" id="CHEBI:57692"/>
    </ligand>
</feature>
<evidence type="ECO:0000313" key="8">
    <source>
        <dbReference type="EMBL" id="RDB25944.1"/>
    </source>
</evidence>
<dbReference type="InterPro" id="IPR036188">
    <property type="entry name" value="FAD/NAD-bd_sf"/>
</dbReference>
<accession>A0A369K2G6</accession>
<dbReference type="AlphaFoldDB" id="A0A369K2G6"/>
<evidence type="ECO:0000313" key="9">
    <source>
        <dbReference type="Proteomes" id="UP000076154"/>
    </source>
</evidence>
<gene>
    <name evidence="8" type="primary">alkJ_0</name>
    <name evidence="8" type="ORF">Hypma_006680</name>
</gene>
<dbReference type="SUPFAM" id="SSF51905">
    <property type="entry name" value="FAD/NAD(P)-binding domain"/>
    <property type="match status" value="1"/>
</dbReference>
<dbReference type="Proteomes" id="UP000076154">
    <property type="component" value="Unassembled WGS sequence"/>
</dbReference>
<evidence type="ECO:0000256" key="2">
    <source>
        <dbReference type="ARBA" id="ARBA00010790"/>
    </source>
</evidence>
<dbReference type="GO" id="GO:0016614">
    <property type="term" value="F:oxidoreductase activity, acting on CH-OH group of donors"/>
    <property type="evidence" value="ECO:0007669"/>
    <property type="project" value="InterPro"/>
</dbReference>
<keyword evidence="3" id="KW-0285">Flavoprotein</keyword>
<dbReference type="SUPFAM" id="SSF54373">
    <property type="entry name" value="FAD-linked reductases, C-terminal domain"/>
    <property type="match status" value="1"/>
</dbReference>
<dbReference type="GO" id="GO:0050660">
    <property type="term" value="F:flavin adenine dinucleotide binding"/>
    <property type="evidence" value="ECO:0007669"/>
    <property type="project" value="InterPro"/>
</dbReference>
<organism evidence="8 9">
    <name type="scientific">Hypsizygus marmoreus</name>
    <name type="common">White beech mushroom</name>
    <name type="synonym">Agaricus marmoreus</name>
    <dbReference type="NCBI Taxonomy" id="39966"/>
    <lineage>
        <taxon>Eukaryota</taxon>
        <taxon>Fungi</taxon>
        <taxon>Dikarya</taxon>
        <taxon>Basidiomycota</taxon>
        <taxon>Agaricomycotina</taxon>
        <taxon>Agaricomycetes</taxon>
        <taxon>Agaricomycetidae</taxon>
        <taxon>Agaricales</taxon>
        <taxon>Tricholomatineae</taxon>
        <taxon>Lyophyllaceae</taxon>
        <taxon>Hypsizygus</taxon>
    </lineage>
</organism>
<dbReference type="InParanoid" id="A0A369K2G6"/>
<evidence type="ECO:0000259" key="7">
    <source>
        <dbReference type="PROSITE" id="PS00624"/>
    </source>
</evidence>
<comment type="cofactor">
    <cofactor evidence="1 6">
        <name>FAD</name>
        <dbReference type="ChEBI" id="CHEBI:57692"/>
    </cofactor>
</comment>
<dbReference type="STRING" id="39966.A0A369K2G6"/>
<feature type="domain" description="Glucose-methanol-choline oxidoreductase N-terminal" evidence="7">
    <location>
        <begin position="326"/>
        <end position="340"/>
    </location>
</feature>
<sequence>MSFPSAGFDMMGLFEFGPKFVRNLAQVGRTVDDRRTNSNFEEFDIIIIGGGTAGCVLASRISEDSSLRILLLEAGGSGQNLLFTRIPSAFTLLFHTKHIYELHTEPQKHAGNKSRYWPRGKMLGGCSSVNAQMAQYGSPGDYDEWARIVGDDSWSWHNFQHYFRKFEKYVPSPTHIGVDASVKGSDGPVRVGYHTTISQPSKDFVTACTELGIPFNFDFNTTSGTCGVSRLSEATSFTHEQCTNFGYEVTYVDENATRVSTETAYLTKEVLGRPNLFVALHAQVTKVLFDNSLTGESRAIGVEFAQSETSPRYRARARKEVILSAGAVHSPQLLMLSGVGDASHLKEHGVPVVHDLPAVGSHLIDHPVVDLQFKDKLNDSPKHIKPHSVLEAFKLLGSILQYFSSRSGPLATNVAESAAFVRVDDPVVFPPSDFPEQIIDSTSAPDSPDLEIFATCFAYKEHGRYMFRDHTFGIHVALLRPLSTGNIWLKSSSPWDNPIMDPRYLQAPEDVQRFIRAIKLICKIARTEPLASRLDQENKNPLLDHQLHLKSDEELTDVVRERLETLYHPASTCRMAPLQDAGVVNSQLRVYGLKGLRVCDASIFPTIVSGHTAGAVLAIAEKLSDMIKEEYSSVNT</sequence>
<dbReference type="PROSITE" id="PS00624">
    <property type="entry name" value="GMC_OXRED_2"/>
    <property type="match status" value="1"/>
</dbReference>
<evidence type="ECO:0000256" key="5">
    <source>
        <dbReference type="PIRSR" id="PIRSR000137-1"/>
    </source>
</evidence>
<dbReference type="EMBL" id="LUEZ02000040">
    <property type="protein sequence ID" value="RDB25944.1"/>
    <property type="molecule type" value="Genomic_DNA"/>
</dbReference>
<dbReference type="InterPro" id="IPR012132">
    <property type="entry name" value="GMC_OxRdtase"/>
</dbReference>
<reference evidence="8" key="1">
    <citation type="submission" date="2018-04" db="EMBL/GenBank/DDBJ databases">
        <title>Whole genome sequencing of Hypsizygus marmoreus.</title>
        <authorList>
            <person name="Choi I.-G."/>
            <person name="Min B."/>
            <person name="Kim J.-G."/>
            <person name="Kim S."/>
            <person name="Oh Y.-L."/>
            <person name="Kong W.-S."/>
            <person name="Park H."/>
            <person name="Jeong J."/>
            <person name="Song E.-S."/>
        </authorList>
    </citation>
    <scope>NUCLEOTIDE SEQUENCE [LARGE SCALE GENOMIC DNA]</scope>
    <source>
        <strain evidence="8">51987-8</strain>
    </source>
</reference>
<dbReference type="Gene3D" id="3.30.560.10">
    <property type="entry name" value="Glucose Oxidase, domain 3"/>
    <property type="match status" value="1"/>
</dbReference>
<dbReference type="InterPro" id="IPR000172">
    <property type="entry name" value="GMC_OxRdtase_N"/>
</dbReference>
<keyword evidence="9" id="KW-1185">Reference proteome</keyword>
<evidence type="ECO:0000256" key="4">
    <source>
        <dbReference type="ARBA" id="ARBA00022827"/>
    </source>
</evidence>
<keyword evidence="4 6" id="KW-0274">FAD</keyword>
<proteinExistence type="inferred from homology"/>
<dbReference type="PANTHER" id="PTHR11552:SF147">
    <property type="entry name" value="CHOLINE DEHYDROGENASE, MITOCHONDRIAL"/>
    <property type="match status" value="1"/>
</dbReference>
<dbReference type="Pfam" id="PF00732">
    <property type="entry name" value="GMC_oxred_N"/>
    <property type="match status" value="1"/>
</dbReference>
<comment type="similarity">
    <text evidence="2">Belongs to the GMC oxidoreductase family.</text>
</comment>
<dbReference type="Pfam" id="PF05199">
    <property type="entry name" value="GMC_oxred_C"/>
    <property type="match status" value="1"/>
</dbReference>